<comment type="caution">
    <text evidence="2">The sequence shown here is derived from an EMBL/GenBank/DDBJ whole genome shotgun (WGS) entry which is preliminary data.</text>
</comment>
<dbReference type="EMBL" id="SMLW01000672">
    <property type="protein sequence ID" value="MTI28755.1"/>
    <property type="molecule type" value="Genomic_DNA"/>
</dbReference>
<evidence type="ECO:0008006" key="4">
    <source>
        <dbReference type="Google" id="ProtNLM"/>
    </source>
</evidence>
<dbReference type="RefSeq" id="WP_155176591.1">
    <property type="nucleotide sequence ID" value="NZ_BAAAFL010000012.1"/>
</dbReference>
<feature type="signal peptide" evidence="1">
    <location>
        <begin position="1"/>
        <end position="21"/>
    </location>
</feature>
<gene>
    <name evidence="2" type="ORF">E1163_27600</name>
</gene>
<sequence length="172" mass="20280">MKKMALRFVVLLLILSGNLLAQGSEELDRRNGFKDIKMASDVTAYEGLEYKKDIEDKVFPEAKLYTPKKGHYENIGSLKIYDLEVKVYKDSIFEIKVITEKDPNLYKGLKKAFGEPDFAYRSNQYYWQSERLKLSYSSHSNNKIEMVYRSYEMNEKLKEEKKQVVEEIVDDF</sequence>
<name>A0ABW9RZY6_9BACT</name>
<evidence type="ECO:0000256" key="1">
    <source>
        <dbReference type="SAM" id="SignalP"/>
    </source>
</evidence>
<proteinExistence type="predicted"/>
<keyword evidence="3" id="KW-1185">Reference proteome</keyword>
<dbReference type="Proteomes" id="UP000798808">
    <property type="component" value="Unassembled WGS sequence"/>
</dbReference>
<accession>A0ABW9RZY6</accession>
<organism evidence="2 3">
    <name type="scientific">Fulvivirga kasyanovii</name>
    <dbReference type="NCBI Taxonomy" id="396812"/>
    <lineage>
        <taxon>Bacteria</taxon>
        <taxon>Pseudomonadati</taxon>
        <taxon>Bacteroidota</taxon>
        <taxon>Cytophagia</taxon>
        <taxon>Cytophagales</taxon>
        <taxon>Fulvivirgaceae</taxon>
        <taxon>Fulvivirga</taxon>
    </lineage>
</organism>
<feature type="chain" id="PRO_5046835498" description="DUF4367 domain-containing protein" evidence="1">
    <location>
        <begin position="22"/>
        <end position="172"/>
    </location>
</feature>
<reference evidence="2 3" key="1">
    <citation type="submission" date="2019-02" db="EMBL/GenBank/DDBJ databases">
        <authorList>
            <person name="Goldberg S.R."/>
            <person name="Haltli B.A."/>
            <person name="Correa H."/>
            <person name="Russell K.G."/>
        </authorList>
    </citation>
    <scope>NUCLEOTIDE SEQUENCE [LARGE SCALE GENOMIC DNA]</scope>
    <source>
        <strain evidence="2 3">JCM 16186</strain>
    </source>
</reference>
<protein>
    <recommendedName>
        <fullName evidence="4">DUF4367 domain-containing protein</fullName>
    </recommendedName>
</protein>
<keyword evidence="1" id="KW-0732">Signal</keyword>
<evidence type="ECO:0000313" key="3">
    <source>
        <dbReference type="Proteomes" id="UP000798808"/>
    </source>
</evidence>
<evidence type="ECO:0000313" key="2">
    <source>
        <dbReference type="EMBL" id="MTI28755.1"/>
    </source>
</evidence>